<name>A0A4P2VML3_FLUSA</name>
<dbReference type="AlphaFoldDB" id="A0A4P2VML3"/>
<dbReference type="Proteomes" id="UP000291236">
    <property type="component" value="Chromosome"/>
</dbReference>
<keyword evidence="2" id="KW-0812">Transmembrane</keyword>
<keyword evidence="2" id="KW-1133">Transmembrane helix</keyword>
<gene>
    <name evidence="3" type="ORF">JCM31447_17270</name>
</gene>
<keyword evidence="2" id="KW-0472">Membrane</keyword>
<evidence type="ECO:0000313" key="3">
    <source>
        <dbReference type="EMBL" id="BBH53284.1"/>
    </source>
</evidence>
<evidence type="ECO:0000256" key="1">
    <source>
        <dbReference type="SAM" id="Coils"/>
    </source>
</evidence>
<feature type="coiled-coil region" evidence="1">
    <location>
        <begin position="713"/>
        <end position="787"/>
    </location>
</feature>
<accession>A0A4P2VML3</accession>
<dbReference type="EMBL" id="AP019368">
    <property type="protein sequence ID" value="BBH53284.1"/>
    <property type="molecule type" value="Genomic_DNA"/>
</dbReference>
<keyword evidence="1" id="KW-0175">Coiled coil</keyword>
<sequence>MLKQDLNSNNNIEEKNDTLLSLLFSKKDTSFSNSDLTIARDLVANYFAKGKMEGENFKKLLESSNSYKAMVGASTTSGASGAIISNVTNPQAMSSTIGSGIGGVVAGPLGGVVGSAIGHTVGGIPGVQVAAHTLMSSMSGFLIGSSVYLLQVTRSKWVNIDKFKKFMDSDLFSWQNEYFRKHSLKIQAAVEILTNYLINKLNGRFSNLKILRISWQDADSGFYLINSYVKILLMMLQNFDRMPASFIYTLFNIIENELTMGVKENKIPNDFIDIFNKFKEKIKEHIAYRVNNETIVENLGNVIASGASATVPIIPWIYCCILRDEQSISFYDPESFNKKIKEDVLNSVSYKFWTDLSFFKVNEIKNYNALQQEISEKKIGRINALIKDLNKERLSSKRIQEIPSEFELSKTEKKLNKLFEYANEFLKYNYNTKDKNLKKIAILSDKLIKLEPPQYSSTTFPQKTWNKIYEWWSSENEIQNKLSNMSFNIRIFKSTNSVQKVLTKEEFKNVVLLAFEIKKEFDNNKLSFKFENGDASKNSAIQFAHKIDSFCELLRLADKIEEFLSDEKNNDKFSIYSLFGLWSVYNVILDKYSSNIPEEVFSLYQNKKLVNNINSTDSLKKYFIIPYESFSKLLIPGFDKEYLDKNSQDFFRMYIYYLTNIINLVSKIQYHTEALKFNKLIIAMYGEEEASSLISVAPLEVISRLITNLMKVMDDLCSHITNLQSKYENEKNNSWFNTIGLYNFFFGKETGFYKNFINRYKEYRTRLEIFKKNIEQTKLNINQKIQNKSLHSRSINESIARKTDRYFNFSLDIYLNYLKNIQSKYSNGLEENDAVKLDGHILDLRERHLLFISDAALMKGNIPQFKNLNTLASEHPINSYLMKFFDQVNYKIPKKVYEISKQSNDYTQLSHVLQNFLKSTESHSILNDCIVKIKENKSIENISFNFFQRTNFLNLLKNDIFIEKDKEVRTALFMSYFAKFNKATKVKLFSDEQKFSSIKNENLLETSGLNKIDLDFSDETNNQGIFEYFLICSCSIYEANIENILASYVEPINYSEQKNYLDSNPNKKRFLYAVWGLYGLFLAYMFYGTRESAQKLIRNLNEDKIFRKSEQAQFEAKKDPVILSEKRKILEDRKRIVEENKKLAAERLLLEQSYPTTYFELVQNVKMEINRLKGSEKGQLLQQKFDEFDKKVSIALLRELKAPLSEHRGYFAFGNTQSYKNILAIAKKLGIKESDFA</sequence>
<protein>
    <submittedName>
        <fullName evidence="3">Uncharacterized protein</fullName>
    </submittedName>
</protein>
<dbReference type="RefSeq" id="WP_130608815.1">
    <property type="nucleotide sequence ID" value="NZ_AP019368.1"/>
</dbReference>
<feature type="transmembrane region" description="Helical" evidence="2">
    <location>
        <begin position="1070"/>
        <end position="1088"/>
    </location>
</feature>
<proteinExistence type="predicted"/>
<dbReference type="KEGG" id="sbf:JCM31447_17270"/>
<evidence type="ECO:0000256" key="2">
    <source>
        <dbReference type="SAM" id="Phobius"/>
    </source>
</evidence>
<evidence type="ECO:0000313" key="4">
    <source>
        <dbReference type="Proteomes" id="UP000291236"/>
    </source>
</evidence>
<reference evidence="3 4" key="1">
    <citation type="submission" date="2018-12" db="EMBL/GenBank/DDBJ databases">
        <title>Rubrispira sanarue gen. nov., sp., nov., a member of the order Silvanigrellales, isolated from a brackish lake in Hamamatsu Japan.</title>
        <authorList>
            <person name="Maejima Y."/>
            <person name="Iino T."/>
            <person name="Muraguchi Y."/>
            <person name="Fukuda K."/>
            <person name="Nojiri H."/>
            <person name="Ohkuma M."/>
            <person name="Moriuchi R."/>
            <person name="Dohra H."/>
            <person name="Kimbara K."/>
            <person name="Shintani M."/>
        </authorList>
    </citation>
    <scope>NUCLEOTIDE SEQUENCE [LARGE SCALE GENOMIC DNA]</scope>
    <source>
        <strain evidence="3 4">RF1110005</strain>
    </source>
</reference>
<keyword evidence="4" id="KW-1185">Reference proteome</keyword>
<organism evidence="3 4">
    <name type="scientific">Fluviispira sanaruensis</name>
    <dbReference type="NCBI Taxonomy" id="2493639"/>
    <lineage>
        <taxon>Bacteria</taxon>
        <taxon>Pseudomonadati</taxon>
        <taxon>Bdellovibrionota</taxon>
        <taxon>Oligoflexia</taxon>
        <taxon>Silvanigrellales</taxon>
        <taxon>Silvanigrellaceae</taxon>
        <taxon>Fluviispira</taxon>
    </lineage>
</organism>